<gene>
    <name evidence="2" type="ORF">BIW53_02185</name>
</gene>
<dbReference type="RefSeq" id="WP_070990184.1">
    <property type="nucleotide sequence ID" value="NZ_CBCSHD010000008.1"/>
</dbReference>
<keyword evidence="1" id="KW-0812">Transmembrane</keyword>
<keyword evidence="1" id="KW-0472">Membrane</keyword>
<accession>A0A1S1NC12</accession>
<dbReference type="EMBL" id="MNAN01000018">
    <property type="protein sequence ID" value="OHU97150.1"/>
    <property type="molecule type" value="Genomic_DNA"/>
</dbReference>
<feature type="transmembrane region" description="Helical" evidence="1">
    <location>
        <begin position="12"/>
        <end position="31"/>
    </location>
</feature>
<evidence type="ECO:0000256" key="1">
    <source>
        <dbReference type="SAM" id="Phobius"/>
    </source>
</evidence>
<proteinExistence type="predicted"/>
<keyword evidence="1" id="KW-1133">Transmembrane helix</keyword>
<organism evidence="2 3">
    <name type="scientific">Pseudoalteromonas byunsanensis</name>
    <dbReference type="NCBI Taxonomy" id="327939"/>
    <lineage>
        <taxon>Bacteria</taxon>
        <taxon>Pseudomonadati</taxon>
        <taxon>Pseudomonadota</taxon>
        <taxon>Gammaproteobacteria</taxon>
        <taxon>Alteromonadales</taxon>
        <taxon>Pseudoalteromonadaceae</taxon>
        <taxon>Pseudoalteromonas</taxon>
    </lineage>
</organism>
<protein>
    <submittedName>
        <fullName evidence="2">Uncharacterized protein</fullName>
    </submittedName>
</protein>
<evidence type="ECO:0000313" key="3">
    <source>
        <dbReference type="Proteomes" id="UP000180253"/>
    </source>
</evidence>
<dbReference type="AlphaFoldDB" id="A0A1S1NC12"/>
<dbReference type="Proteomes" id="UP000180253">
    <property type="component" value="Unassembled WGS sequence"/>
</dbReference>
<sequence>MKNQQTPIDDWRIWLSYIMILLLGYILGISFSNYGQLISYLSSFVTTTFPIIALLIAIEGLNSWKKAERIKARREMALCVIEYCSKQFEEISGDMRELEFLIEKKSYLENENQIESCQKMSESITKQIRTLESKLSNIANTYRENRYKLFIVDKELLGYIDTFINDTNVINKIAYEVNYKNDPEKGTSERTKRVKRLYCENEKIYNMLLSFFAVYD</sequence>
<dbReference type="STRING" id="327939.BIW53_02185"/>
<keyword evidence="3" id="KW-1185">Reference proteome</keyword>
<comment type="caution">
    <text evidence="2">The sequence shown here is derived from an EMBL/GenBank/DDBJ whole genome shotgun (WGS) entry which is preliminary data.</text>
</comment>
<evidence type="ECO:0000313" key="2">
    <source>
        <dbReference type="EMBL" id="OHU97150.1"/>
    </source>
</evidence>
<name>A0A1S1NC12_9GAMM</name>
<feature type="transmembrane region" description="Helical" evidence="1">
    <location>
        <begin position="37"/>
        <end position="61"/>
    </location>
</feature>
<reference evidence="2 3" key="1">
    <citation type="submission" date="2016-10" db="EMBL/GenBank/DDBJ databases">
        <title>Pseudoalteromonas amylolytica sp. nov., isolated from the surface seawater.</title>
        <authorList>
            <person name="Wu Y.-H."/>
            <person name="Cheng H."/>
            <person name="Jin X.-B."/>
            <person name="Wang C.-S."/>
            <person name="Xu X.-W."/>
        </authorList>
    </citation>
    <scope>NUCLEOTIDE SEQUENCE [LARGE SCALE GENOMIC DNA]</scope>
    <source>
        <strain evidence="2 3">JCM 12483</strain>
    </source>
</reference>